<protein>
    <recommendedName>
        <fullName evidence="1">Glycosyltransferase 2-like domain-containing protein</fullName>
    </recommendedName>
</protein>
<dbReference type="InterPro" id="IPR029044">
    <property type="entry name" value="Nucleotide-diphossugar_trans"/>
</dbReference>
<dbReference type="InterPro" id="IPR001173">
    <property type="entry name" value="Glyco_trans_2-like"/>
</dbReference>
<dbReference type="AlphaFoldDB" id="A0A3B0VAV4"/>
<sequence length="297" mass="33938">MSRAGTLVSVVIPTYNRREETCEAIESVLAQDCSGVEVIVVDDGSTDGTGKAVLDRFAGRIRFVYQHNQEKSAARNRGINEATGRYLCMLDSDDLMLPGAISAMLACFRKNKDADAVYGLSVRQRQDGSLLEPDVKLAYPEGDILSAYMEQRLINNNSYMIKRELMQRFGMYRETLTNHEDYELLLRLTSGLRFFFCGVRVCMVRRSRESAKDNTDKIIAQGVRAMDELFSTEGLPESLLKQKDRLYAREYLMVATACYHSGRTKEYRENYKKAGELCPSLVRRGKYLRRYILSFVR</sequence>
<gene>
    <name evidence="2" type="ORF">MNBD_DELTA02-302</name>
</gene>
<feature type="domain" description="Glycosyltransferase 2-like" evidence="1">
    <location>
        <begin position="9"/>
        <end position="126"/>
    </location>
</feature>
<dbReference type="SUPFAM" id="SSF53448">
    <property type="entry name" value="Nucleotide-diphospho-sugar transferases"/>
    <property type="match status" value="1"/>
</dbReference>
<dbReference type="Pfam" id="PF00535">
    <property type="entry name" value="Glycos_transf_2"/>
    <property type="match status" value="1"/>
</dbReference>
<reference evidence="2" key="1">
    <citation type="submission" date="2018-06" db="EMBL/GenBank/DDBJ databases">
        <authorList>
            <person name="Zhirakovskaya E."/>
        </authorList>
    </citation>
    <scope>NUCLEOTIDE SEQUENCE</scope>
</reference>
<organism evidence="2">
    <name type="scientific">hydrothermal vent metagenome</name>
    <dbReference type="NCBI Taxonomy" id="652676"/>
    <lineage>
        <taxon>unclassified sequences</taxon>
        <taxon>metagenomes</taxon>
        <taxon>ecological metagenomes</taxon>
    </lineage>
</organism>
<evidence type="ECO:0000313" key="2">
    <source>
        <dbReference type="EMBL" id="VAW35982.1"/>
    </source>
</evidence>
<dbReference type="CDD" id="cd00761">
    <property type="entry name" value="Glyco_tranf_GTA_type"/>
    <property type="match status" value="1"/>
</dbReference>
<name>A0A3B0VAV4_9ZZZZ</name>
<dbReference type="Gene3D" id="3.90.550.10">
    <property type="entry name" value="Spore Coat Polysaccharide Biosynthesis Protein SpsA, Chain A"/>
    <property type="match status" value="1"/>
</dbReference>
<evidence type="ECO:0000259" key="1">
    <source>
        <dbReference type="Pfam" id="PF00535"/>
    </source>
</evidence>
<dbReference type="PANTHER" id="PTHR43685:SF11">
    <property type="entry name" value="GLYCOSYLTRANSFERASE TAGX-RELATED"/>
    <property type="match status" value="1"/>
</dbReference>
<dbReference type="EMBL" id="UOEZ01000035">
    <property type="protein sequence ID" value="VAW35982.1"/>
    <property type="molecule type" value="Genomic_DNA"/>
</dbReference>
<accession>A0A3B0VAV4</accession>
<dbReference type="InterPro" id="IPR050834">
    <property type="entry name" value="Glycosyltransf_2"/>
</dbReference>
<proteinExistence type="predicted"/>
<dbReference type="PANTHER" id="PTHR43685">
    <property type="entry name" value="GLYCOSYLTRANSFERASE"/>
    <property type="match status" value="1"/>
</dbReference>